<dbReference type="PANTHER" id="PTHR43449:SF1">
    <property type="entry name" value="POLYMERASE BETA NUCLEOTIDYLTRANSFERASE DOMAIN-CONTAINING PROTEIN"/>
    <property type="match status" value="1"/>
</dbReference>
<dbReference type="CDD" id="cd05403">
    <property type="entry name" value="NT_KNTase_like"/>
    <property type="match status" value="1"/>
</dbReference>
<feature type="domain" description="Polymerase nucleotidyl transferase" evidence="1">
    <location>
        <begin position="15"/>
        <end position="80"/>
    </location>
</feature>
<organism evidence="2 3">
    <name type="scientific">Zestosphaera tikiterensis</name>
    <dbReference type="NCBI Taxonomy" id="1973259"/>
    <lineage>
        <taxon>Archaea</taxon>
        <taxon>Thermoproteota</taxon>
        <taxon>Thermoprotei</taxon>
        <taxon>Desulfurococcales</taxon>
        <taxon>Desulfurococcaceae</taxon>
        <taxon>Zestosphaera</taxon>
    </lineage>
</organism>
<reference evidence="2 3" key="1">
    <citation type="journal article" date="2018" name="Syst. Appl. Microbiol.">
        <title>A new symbiotic nanoarchaeote (Candidatus Nanoclepta minutus) and its host (Zestosphaera tikiterensis gen. nov., sp. nov.) from a New Zealand hot spring.</title>
        <authorList>
            <person name="St John E."/>
            <person name="Liu Y."/>
            <person name="Podar M."/>
            <person name="Stott M.B."/>
            <person name="Meneghin J."/>
            <person name="Chen Z."/>
            <person name="Lagutin K."/>
            <person name="Mitchell K."/>
            <person name="Reysenbach A.L."/>
        </authorList>
    </citation>
    <scope>NUCLEOTIDE SEQUENCE [LARGE SCALE GENOMIC DNA]</scope>
    <source>
        <strain evidence="2">NZ3</strain>
    </source>
</reference>
<dbReference type="AlphaFoldDB" id="A0A2R7YAW3"/>
<dbReference type="EMBL" id="NBVN01000001">
    <property type="protein sequence ID" value="PUA34022.1"/>
    <property type="molecule type" value="Genomic_DNA"/>
</dbReference>
<dbReference type="PANTHER" id="PTHR43449">
    <property type="entry name" value="NUCLEOTIDYLTRANSFERASE"/>
    <property type="match status" value="1"/>
</dbReference>
<sequence length="136" mass="15303">MGENTFEKSWISAVEEAVKKIREKVGLVEAVIVIGSWSRSGGGVWSDVDVLVVTDEVEGMNILDRFAIASELDLRRVDVFMYSYSELESMARKGNPLALSALIEGVKLISSRRVDELARRISKHYIRIGRMWKAVD</sequence>
<evidence type="ECO:0000313" key="3">
    <source>
        <dbReference type="Proteomes" id="UP000244093"/>
    </source>
</evidence>
<accession>A0A2R7YAW3</accession>
<gene>
    <name evidence="2" type="ORF">B7O98_01010</name>
</gene>
<dbReference type="InterPro" id="IPR002934">
    <property type="entry name" value="Polymerase_NTP_transf_dom"/>
</dbReference>
<proteinExistence type="predicted"/>
<name>A0A2R7YAW3_9CREN</name>
<dbReference type="Pfam" id="PF01909">
    <property type="entry name" value="NTP_transf_2"/>
    <property type="match status" value="1"/>
</dbReference>
<dbReference type="GO" id="GO:0016779">
    <property type="term" value="F:nucleotidyltransferase activity"/>
    <property type="evidence" value="ECO:0007669"/>
    <property type="project" value="InterPro"/>
</dbReference>
<dbReference type="Gene3D" id="3.30.460.10">
    <property type="entry name" value="Beta Polymerase, domain 2"/>
    <property type="match status" value="1"/>
</dbReference>
<dbReference type="InterPro" id="IPR043519">
    <property type="entry name" value="NT_sf"/>
</dbReference>
<dbReference type="Proteomes" id="UP000244093">
    <property type="component" value="Unassembled WGS sequence"/>
</dbReference>
<protein>
    <recommendedName>
        <fullName evidence="1">Polymerase nucleotidyl transferase domain-containing protein</fullName>
    </recommendedName>
</protein>
<evidence type="ECO:0000313" key="2">
    <source>
        <dbReference type="EMBL" id="PUA34022.1"/>
    </source>
</evidence>
<dbReference type="SUPFAM" id="SSF81301">
    <property type="entry name" value="Nucleotidyltransferase"/>
    <property type="match status" value="1"/>
</dbReference>
<evidence type="ECO:0000259" key="1">
    <source>
        <dbReference type="Pfam" id="PF01909"/>
    </source>
</evidence>
<comment type="caution">
    <text evidence="2">The sequence shown here is derived from an EMBL/GenBank/DDBJ whole genome shotgun (WGS) entry which is preliminary data.</text>
</comment>